<feature type="compositionally biased region" description="Basic and acidic residues" evidence="12">
    <location>
        <begin position="23"/>
        <end position="38"/>
    </location>
</feature>
<dbReference type="GO" id="GO:0008270">
    <property type="term" value="F:zinc ion binding"/>
    <property type="evidence" value="ECO:0007669"/>
    <property type="project" value="UniProtKB-UniRule"/>
</dbReference>
<dbReference type="PANTHER" id="PTHR10127">
    <property type="entry name" value="DISCOIDIN, CUB, EGF, LAMININ , AND ZINC METALLOPROTEASE DOMAIN CONTAINING"/>
    <property type="match status" value="1"/>
</dbReference>
<dbReference type="AlphaFoldDB" id="A0A0R3S6K4"/>
<evidence type="ECO:0000256" key="2">
    <source>
        <dbReference type="ARBA" id="ARBA00022670"/>
    </source>
</evidence>
<keyword evidence="4 10" id="KW-0378">Hydrolase</keyword>
<dbReference type="EC" id="3.4.24.-" evidence="11"/>
<evidence type="ECO:0000256" key="5">
    <source>
        <dbReference type="ARBA" id="ARBA00022833"/>
    </source>
</evidence>
<name>A0A0R3S6K4_9BILA</name>
<comment type="cofactor">
    <cofactor evidence="10 11">
        <name>Zn(2+)</name>
        <dbReference type="ChEBI" id="CHEBI:29105"/>
    </cofactor>
    <text evidence="10 11">Binds 1 zinc ion per subunit.</text>
</comment>
<dbReference type="Pfam" id="PF01400">
    <property type="entry name" value="Astacin"/>
    <property type="match status" value="1"/>
</dbReference>
<keyword evidence="3 10" id="KW-0479">Metal-binding</keyword>
<keyword evidence="5 10" id="KW-0862">Zinc</keyword>
<dbReference type="WBParaSite" id="EEL_0001042601-mRNA-1">
    <property type="protein sequence ID" value="EEL_0001042601-mRNA-1"/>
    <property type="gene ID" value="EEL_0001042601"/>
</dbReference>
<evidence type="ECO:0000256" key="3">
    <source>
        <dbReference type="ARBA" id="ARBA00022723"/>
    </source>
</evidence>
<feature type="binding site" evidence="10">
    <location>
        <position position="183"/>
    </location>
    <ligand>
        <name>Zn(2+)</name>
        <dbReference type="ChEBI" id="CHEBI:29105"/>
        <note>catalytic</note>
    </ligand>
</feature>
<evidence type="ECO:0000256" key="9">
    <source>
        <dbReference type="PROSITE-ProRule" id="PRU01005"/>
    </source>
</evidence>
<proteinExistence type="predicted"/>
<dbReference type="InterPro" id="IPR001506">
    <property type="entry name" value="Peptidase_M12A"/>
</dbReference>
<reference evidence="16" key="1">
    <citation type="submission" date="2017-02" db="UniProtKB">
        <authorList>
            <consortium name="WormBaseParasite"/>
        </authorList>
    </citation>
    <scope>IDENTIFICATION</scope>
</reference>
<dbReference type="GO" id="GO:0004222">
    <property type="term" value="F:metalloendopeptidase activity"/>
    <property type="evidence" value="ECO:0007669"/>
    <property type="project" value="UniProtKB-UniRule"/>
</dbReference>
<sequence>MRGVIQMQKQLIQLSDGEDDDHGEQNYDSKEDDDSKGSMYREDLFEGDIVLISNDATVHDRSKSINEQAVECAGQNNCSASRIEMNTIQLRSAVRQKTLLWQKGQIPYVISSAYDNISKLIILDAFDEYQLLTCIRFVPKRQFDFNYIYIAPYSGCYSMVGNNGGKQIVSLGDGCLKKGIVIHELMHVIGFFHEQNRADRDSYVDIVWENVKPSLVEQFDKYSSTIIDDLGSPYDYDSVTHYSPMAFSKNGKPTIIPKHIDEVMRLGQRRGLSTIDIWKINKLYNCDQQTTTISYSNVKNEKEFKEAKFPTTQTNATVPSISSTTFDTMTIIKTTTRTNDFHEFKISLNLSKIPIIPTQLIPTSENDSINLSPAAKINVIIAPAAAATADIPTTSTNITPQRMRHCADHHPYCQKLKTRNFCIIYPRFVQDYCAFSCGKC</sequence>
<evidence type="ECO:0000256" key="10">
    <source>
        <dbReference type="PROSITE-ProRule" id="PRU01211"/>
    </source>
</evidence>
<feature type="binding site" evidence="10">
    <location>
        <position position="187"/>
    </location>
    <ligand>
        <name>Zn(2+)</name>
        <dbReference type="ChEBI" id="CHEBI:29105"/>
        <note>catalytic</note>
    </ligand>
</feature>
<evidence type="ECO:0000256" key="4">
    <source>
        <dbReference type="ARBA" id="ARBA00022801"/>
    </source>
</evidence>
<evidence type="ECO:0000259" key="13">
    <source>
        <dbReference type="PROSITE" id="PS51670"/>
    </source>
</evidence>
<keyword evidence="8 9" id="KW-1015">Disulfide bond</keyword>
<dbReference type="PROSITE" id="PS51864">
    <property type="entry name" value="ASTACIN"/>
    <property type="match status" value="1"/>
</dbReference>
<feature type="active site" evidence="10">
    <location>
        <position position="184"/>
    </location>
</feature>
<keyword evidence="6 10" id="KW-0482">Metalloprotease</keyword>
<dbReference type="InterPro" id="IPR003582">
    <property type="entry name" value="ShKT_dom"/>
</dbReference>
<evidence type="ECO:0000313" key="15">
    <source>
        <dbReference type="Proteomes" id="UP000050640"/>
    </source>
</evidence>
<comment type="function">
    <text evidence="1">Metalloprotease.</text>
</comment>
<feature type="region of interest" description="Disordered" evidence="12">
    <location>
        <begin position="12"/>
        <end position="38"/>
    </location>
</feature>
<feature type="domain" description="ShKT" evidence="13">
    <location>
        <begin position="406"/>
        <end position="440"/>
    </location>
</feature>
<evidence type="ECO:0000256" key="7">
    <source>
        <dbReference type="ARBA" id="ARBA00023145"/>
    </source>
</evidence>
<feature type="disulfide bond" evidence="9">
    <location>
        <begin position="406"/>
        <end position="440"/>
    </location>
</feature>
<accession>A0A0R3S6K4</accession>
<dbReference type="PANTHER" id="PTHR10127:SF890">
    <property type="entry name" value="ZINC METALLOPROTEINASE NAS-13"/>
    <property type="match status" value="1"/>
</dbReference>
<dbReference type="Pfam" id="PF01549">
    <property type="entry name" value="ShK"/>
    <property type="match status" value="1"/>
</dbReference>
<dbReference type="SMART" id="SM00235">
    <property type="entry name" value="ZnMc"/>
    <property type="match status" value="1"/>
</dbReference>
<dbReference type="InterPro" id="IPR006026">
    <property type="entry name" value="Peptidase_Metallo"/>
</dbReference>
<keyword evidence="2 10" id="KW-0645">Protease</keyword>
<evidence type="ECO:0000256" key="11">
    <source>
        <dbReference type="RuleBase" id="RU361183"/>
    </source>
</evidence>
<dbReference type="InterPro" id="IPR024079">
    <property type="entry name" value="MetalloPept_cat_dom_sf"/>
</dbReference>
<keyword evidence="7" id="KW-0865">Zymogen</keyword>
<evidence type="ECO:0000256" key="6">
    <source>
        <dbReference type="ARBA" id="ARBA00023049"/>
    </source>
</evidence>
<evidence type="ECO:0000259" key="14">
    <source>
        <dbReference type="PROSITE" id="PS51864"/>
    </source>
</evidence>
<dbReference type="InterPro" id="IPR034035">
    <property type="entry name" value="Astacin-like_dom"/>
</dbReference>
<dbReference type="STRING" id="1147741.A0A0R3S6K4"/>
<comment type="caution">
    <text evidence="9">Lacks conserved residue(s) required for the propagation of feature annotation.</text>
</comment>
<dbReference type="Proteomes" id="UP000050640">
    <property type="component" value="Unplaced"/>
</dbReference>
<protein>
    <recommendedName>
        <fullName evidence="11">Metalloendopeptidase</fullName>
        <ecNumber evidence="11">3.4.24.-</ecNumber>
    </recommendedName>
</protein>
<evidence type="ECO:0000256" key="1">
    <source>
        <dbReference type="ARBA" id="ARBA00002657"/>
    </source>
</evidence>
<feature type="binding site" evidence="10">
    <location>
        <position position="193"/>
    </location>
    <ligand>
        <name>Zn(2+)</name>
        <dbReference type="ChEBI" id="CHEBI:29105"/>
        <note>catalytic</note>
    </ligand>
</feature>
<feature type="domain" description="Peptidase M12A" evidence="14">
    <location>
        <begin position="92"/>
        <end position="287"/>
    </location>
</feature>
<dbReference type="GO" id="GO:0006508">
    <property type="term" value="P:proteolysis"/>
    <property type="evidence" value="ECO:0007669"/>
    <property type="project" value="UniProtKB-KW"/>
</dbReference>
<evidence type="ECO:0000256" key="12">
    <source>
        <dbReference type="SAM" id="MobiDB-lite"/>
    </source>
</evidence>
<keyword evidence="15" id="KW-1185">Reference proteome</keyword>
<dbReference type="SUPFAM" id="SSF55486">
    <property type="entry name" value="Metalloproteases ('zincins'), catalytic domain"/>
    <property type="match status" value="1"/>
</dbReference>
<dbReference type="CDD" id="cd04280">
    <property type="entry name" value="ZnMc_astacin_like"/>
    <property type="match status" value="1"/>
</dbReference>
<dbReference type="PRINTS" id="PR00480">
    <property type="entry name" value="ASTACIN"/>
</dbReference>
<dbReference type="PROSITE" id="PS51670">
    <property type="entry name" value="SHKT"/>
    <property type="match status" value="1"/>
</dbReference>
<evidence type="ECO:0000313" key="16">
    <source>
        <dbReference type="WBParaSite" id="EEL_0001042601-mRNA-1"/>
    </source>
</evidence>
<organism evidence="15 16">
    <name type="scientific">Elaeophora elaphi</name>
    <dbReference type="NCBI Taxonomy" id="1147741"/>
    <lineage>
        <taxon>Eukaryota</taxon>
        <taxon>Metazoa</taxon>
        <taxon>Ecdysozoa</taxon>
        <taxon>Nematoda</taxon>
        <taxon>Chromadorea</taxon>
        <taxon>Rhabditida</taxon>
        <taxon>Spirurina</taxon>
        <taxon>Spiruromorpha</taxon>
        <taxon>Filarioidea</taxon>
        <taxon>Onchocercidae</taxon>
        <taxon>Elaeophora</taxon>
    </lineage>
</organism>
<evidence type="ECO:0000256" key="8">
    <source>
        <dbReference type="ARBA" id="ARBA00023157"/>
    </source>
</evidence>
<dbReference type="Gene3D" id="3.40.390.10">
    <property type="entry name" value="Collagenase (Catalytic Domain)"/>
    <property type="match status" value="1"/>
</dbReference>